<keyword evidence="2" id="KW-0472">Membrane</keyword>
<keyword evidence="2" id="KW-1133">Transmembrane helix</keyword>
<evidence type="ECO:0000313" key="5">
    <source>
        <dbReference type="Proteomes" id="UP001387293"/>
    </source>
</evidence>
<feature type="transmembrane region" description="Helical" evidence="2">
    <location>
        <begin position="184"/>
        <end position="207"/>
    </location>
</feature>
<keyword evidence="5" id="KW-1185">Reference proteome</keyword>
<evidence type="ECO:0000313" key="4">
    <source>
        <dbReference type="EMBL" id="MEI9410945.1"/>
    </source>
</evidence>
<dbReference type="InterPro" id="IPR046159">
    <property type="entry name" value="DUF6161"/>
</dbReference>
<keyword evidence="1" id="KW-0175">Coiled coil</keyword>
<comment type="caution">
    <text evidence="4">The sequence shown here is derived from an EMBL/GenBank/DDBJ whole genome shotgun (WGS) entry which is preliminary data.</text>
</comment>
<reference evidence="4 5" key="1">
    <citation type="submission" date="2022-12" db="EMBL/GenBank/DDBJ databases">
        <authorList>
            <person name="Muema E."/>
        </authorList>
    </citation>
    <scope>NUCLEOTIDE SEQUENCE [LARGE SCALE GENOMIC DNA]</scope>
    <source>
        <strain evidence="5">1326</strain>
    </source>
</reference>
<evidence type="ECO:0000256" key="2">
    <source>
        <dbReference type="SAM" id="Phobius"/>
    </source>
</evidence>
<protein>
    <submittedName>
        <fullName evidence="4">DUF6161 domain-containing protein</fullName>
    </submittedName>
</protein>
<proteinExistence type="predicted"/>
<dbReference type="Pfam" id="PF19658">
    <property type="entry name" value="DUF6161"/>
    <property type="match status" value="1"/>
</dbReference>
<evidence type="ECO:0000256" key="1">
    <source>
        <dbReference type="SAM" id="Coils"/>
    </source>
</evidence>
<dbReference type="Proteomes" id="UP001387293">
    <property type="component" value="Unassembled WGS sequence"/>
</dbReference>
<keyword evidence="2" id="KW-0812">Transmembrane</keyword>
<feature type="domain" description="DUF6161" evidence="3">
    <location>
        <begin position="132"/>
        <end position="307"/>
    </location>
</feature>
<accession>A0ABU8KZ04</accession>
<sequence>MAGEARDWLKANGNTDDDIFTAFVAGLMYEFQPLFDIPASEIPSAVLPELSNYAALRAIEIAPLDSREGISRRLNDIATTANTLLDDIKSQTAAASNSIRELSEQLQERAATALQAAETAAKQAGEFGLRTKDLGDRIDSFQVDIEAKTQDAQDKLDSFLDAARARTAYQHIVKYWDDRANASWWALVLSSLVLAVLLVALPAFAVYENDVVVTLLKHLTDATSVPVGTTEPNAVVLTVATVSRLVVITIPLALYFWLIKLVVRFNMRSMLLMDDARQRSTIIETYYKMIEQQAATKEDRAMILQALCRPPPGHGGDSVDPPSLTDVVEKAVGKSVTP</sequence>
<dbReference type="EMBL" id="JAPYKS010000014">
    <property type="protein sequence ID" value="MEI9410945.1"/>
    <property type="molecule type" value="Genomic_DNA"/>
</dbReference>
<organism evidence="4 5">
    <name type="scientific">Mesorhizobium salmacidum</name>
    <dbReference type="NCBI Taxonomy" id="3015171"/>
    <lineage>
        <taxon>Bacteria</taxon>
        <taxon>Pseudomonadati</taxon>
        <taxon>Pseudomonadota</taxon>
        <taxon>Alphaproteobacteria</taxon>
        <taxon>Hyphomicrobiales</taxon>
        <taxon>Phyllobacteriaceae</taxon>
        <taxon>Mesorhizobium</taxon>
    </lineage>
</organism>
<evidence type="ECO:0000259" key="3">
    <source>
        <dbReference type="Pfam" id="PF19658"/>
    </source>
</evidence>
<feature type="coiled-coil region" evidence="1">
    <location>
        <begin position="85"/>
        <end position="123"/>
    </location>
</feature>
<name>A0ABU8KZ04_9HYPH</name>
<feature type="transmembrane region" description="Helical" evidence="2">
    <location>
        <begin position="234"/>
        <end position="258"/>
    </location>
</feature>
<gene>
    <name evidence="4" type="ORF">O7A60_19525</name>
</gene>